<dbReference type="Proteomes" id="UP000235392">
    <property type="component" value="Unassembled WGS sequence"/>
</dbReference>
<dbReference type="Gene3D" id="1.25.40.10">
    <property type="entry name" value="Tetratricopeptide repeat domain"/>
    <property type="match status" value="1"/>
</dbReference>
<keyword evidence="5" id="KW-1185">Reference proteome</keyword>
<protein>
    <submittedName>
        <fullName evidence="3">Uncharacterized protein</fullName>
    </submittedName>
</protein>
<dbReference type="SUPFAM" id="SSF48452">
    <property type="entry name" value="TPR-like"/>
    <property type="match status" value="1"/>
</dbReference>
<evidence type="ECO:0000313" key="4">
    <source>
        <dbReference type="EMBL" id="PLW31439.1"/>
    </source>
</evidence>
<evidence type="ECO:0000313" key="2">
    <source>
        <dbReference type="EMBL" id="PLW30794.1"/>
    </source>
</evidence>
<proteinExistence type="predicted"/>
<sequence length="177" mass="20360">MSTTSSEKPTKRRSDDLELPFEEPHKSRRLDFMKYAIRLDPKAYEFLVNQSALAYLFFSIGNPLKAAVAYEDFLGLCSRSHWSTSIIEGGQLVIIQSIFNLTRCYLALGQSDKAQDTLQELWDPTSTKSISFGHSLFSELAWLYYEVKDACSKRRSQRLNSRNLKAYNYLDSIFSTL</sequence>
<dbReference type="InterPro" id="IPR011990">
    <property type="entry name" value="TPR-like_helical_dom_sf"/>
</dbReference>
<reference evidence="5 6" key="1">
    <citation type="submission" date="2017-11" db="EMBL/GenBank/DDBJ databases">
        <title>De novo assembly and phasing of dikaryotic genomes from two isolates of Puccinia coronata f. sp. avenae, the causal agent of oat crown rust.</title>
        <authorList>
            <person name="Miller M.E."/>
            <person name="Zhang Y."/>
            <person name="Omidvar V."/>
            <person name="Sperschneider J."/>
            <person name="Schwessinger B."/>
            <person name="Raley C."/>
            <person name="Palmer J.M."/>
            <person name="Garnica D."/>
            <person name="Upadhyaya N."/>
            <person name="Rathjen J."/>
            <person name="Taylor J.M."/>
            <person name="Park R.F."/>
            <person name="Dodds P.N."/>
            <person name="Hirsch C.D."/>
            <person name="Kianian S.F."/>
            <person name="Figueroa M."/>
        </authorList>
    </citation>
    <scope>NUCLEOTIDE SEQUENCE [LARGE SCALE GENOMIC DNA]</scope>
    <source>
        <strain evidence="1">12NC29</strain>
        <strain evidence="3">12SD80</strain>
    </source>
</reference>
<comment type="caution">
    <text evidence="3">The sequence shown here is derived from an EMBL/GenBank/DDBJ whole genome shotgun (WGS) entry which is preliminary data.</text>
</comment>
<gene>
    <name evidence="4" type="ORF">PCANC_17572</name>
    <name evidence="1" type="ORF">PCANC_25362</name>
    <name evidence="2" type="ORF">PCASD_13373</name>
    <name evidence="3" type="ORF">PCASD_15182</name>
</gene>
<dbReference type="AlphaFoldDB" id="A0A2N5U0R8"/>
<dbReference type="EMBL" id="PGCI01000273">
    <property type="protein sequence ID" value="PLW31288.1"/>
    <property type="molecule type" value="Genomic_DNA"/>
</dbReference>
<dbReference type="STRING" id="200324.A0A2N5U0R8"/>
<dbReference type="EMBL" id="PGCJ01000425">
    <property type="protein sequence ID" value="PLW28997.1"/>
    <property type="molecule type" value="Genomic_DNA"/>
</dbReference>
<dbReference type="EMBL" id="PGCJ01000348">
    <property type="protein sequence ID" value="PLW31439.1"/>
    <property type="molecule type" value="Genomic_DNA"/>
</dbReference>
<dbReference type="EMBL" id="PGCI01000286">
    <property type="protein sequence ID" value="PLW30794.1"/>
    <property type="molecule type" value="Genomic_DNA"/>
</dbReference>
<evidence type="ECO:0000313" key="5">
    <source>
        <dbReference type="Proteomes" id="UP000235388"/>
    </source>
</evidence>
<name>A0A2N5U0R8_9BASI</name>
<accession>A0A2N5U0R8</accession>
<dbReference type="OrthoDB" id="2506615at2759"/>
<dbReference type="Proteomes" id="UP000235388">
    <property type="component" value="Unassembled WGS sequence"/>
</dbReference>
<evidence type="ECO:0000313" key="3">
    <source>
        <dbReference type="EMBL" id="PLW31288.1"/>
    </source>
</evidence>
<organism evidence="3 6">
    <name type="scientific">Puccinia coronata f. sp. avenae</name>
    <dbReference type="NCBI Taxonomy" id="200324"/>
    <lineage>
        <taxon>Eukaryota</taxon>
        <taxon>Fungi</taxon>
        <taxon>Dikarya</taxon>
        <taxon>Basidiomycota</taxon>
        <taxon>Pucciniomycotina</taxon>
        <taxon>Pucciniomycetes</taxon>
        <taxon>Pucciniales</taxon>
        <taxon>Pucciniaceae</taxon>
        <taxon>Puccinia</taxon>
    </lineage>
</organism>
<evidence type="ECO:0000313" key="1">
    <source>
        <dbReference type="EMBL" id="PLW28997.1"/>
    </source>
</evidence>
<evidence type="ECO:0000313" key="6">
    <source>
        <dbReference type="Proteomes" id="UP000235392"/>
    </source>
</evidence>